<evidence type="ECO:0000256" key="6">
    <source>
        <dbReference type="ARBA" id="ARBA00022792"/>
    </source>
</evidence>
<dbReference type="InterPro" id="IPR002067">
    <property type="entry name" value="MCP"/>
</dbReference>
<evidence type="ECO:0000256" key="2">
    <source>
        <dbReference type="ARBA" id="ARBA00006375"/>
    </source>
</evidence>
<dbReference type="GO" id="GO:0015217">
    <property type="term" value="F:ADP transmembrane transporter activity"/>
    <property type="evidence" value="ECO:0007669"/>
    <property type="project" value="TreeGrafter"/>
</dbReference>
<dbReference type="PANTHER" id="PTHR45939">
    <property type="entry name" value="PEROXISOMAL MEMBRANE PROTEIN PMP34-RELATED"/>
    <property type="match status" value="1"/>
</dbReference>
<feature type="transmembrane region" description="Helical" evidence="12">
    <location>
        <begin position="76"/>
        <end position="97"/>
    </location>
</feature>
<keyword evidence="14" id="KW-1185">Reference proteome</keyword>
<dbReference type="PRINTS" id="PR00926">
    <property type="entry name" value="MITOCARRIER"/>
</dbReference>
<evidence type="ECO:0000256" key="5">
    <source>
        <dbReference type="ARBA" id="ARBA00022737"/>
    </source>
</evidence>
<dbReference type="EMBL" id="KN847332">
    <property type="protein sequence ID" value="KIW47486.1"/>
    <property type="molecule type" value="Genomic_DNA"/>
</dbReference>
<keyword evidence="3 11" id="KW-0813">Transport</keyword>
<organism evidence="13 14">
    <name type="scientific">Exophiala oligosperma</name>
    <dbReference type="NCBI Taxonomy" id="215243"/>
    <lineage>
        <taxon>Eukaryota</taxon>
        <taxon>Fungi</taxon>
        <taxon>Dikarya</taxon>
        <taxon>Ascomycota</taxon>
        <taxon>Pezizomycotina</taxon>
        <taxon>Eurotiomycetes</taxon>
        <taxon>Chaetothyriomycetidae</taxon>
        <taxon>Chaetothyriales</taxon>
        <taxon>Herpotrichiellaceae</taxon>
        <taxon>Exophiala</taxon>
    </lineage>
</organism>
<dbReference type="InterPro" id="IPR018108">
    <property type="entry name" value="MCP_transmembrane"/>
</dbReference>
<evidence type="ECO:0000256" key="3">
    <source>
        <dbReference type="ARBA" id="ARBA00022448"/>
    </source>
</evidence>
<dbReference type="InterPro" id="IPR052217">
    <property type="entry name" value="Mito/Peroxisomal_Carrier"/>
</dbReference>
<keyword evidence="5" id="KW-0677">Repeat</keyword>
<dbReference type="RefSeq" id="XP_016267702.1">
    <property type="nucleotide sequence ID" value="XM_016400649.1"/>
</dbReference>
<keyword evidence="8" id="KW-0496">Mitochondrion</keyword>
<dbReference type="Pfam" id="PF00153">
    <property type="entry name" value="Mito_carr"/>
    <property type="match status" value="3"/>
</dbReference>
<evidence type="ECO:0000313" key="13">
    <source>
        <dbReference type="EMBL" id="KIW47486.1"/>
    </source>
</evidence>
<feature type="repeat" description="Solcar" evidence="10">
    <location>
        <begin position="209"/>
        <end position="299"/>
    </location>
</feature>
<evidence type="ECO:0000256" key="7">
    <source>
        <dbReference type="ARBA" id="ARBA00022989"/>
    </source>
</evidence>
<reference evidence="13 14" key="1">
    <citation type="submission" date="2015-01" db="EMBL/GenBank/DDBJ databases">
        <title>The Genome Sequence of Exophiala oligosperma CBS72588.</title>
        <authorList>
            <consortium name="The Broad Institute Genomics Platform"/>
            <person name="Cuomo C."/>
            <person name="de Hoog S."/>
            <person name="Gorbushina A."/>
            <person name="Stielow B."/>
            <person name="Teixiera M."/>
            <person name="Abouelleil A."/>
            <person name="Chapman S.B."/>
            <person name="Priest M."/>
            <person name="Young S.K."/>
            <person name="Wortman J."/>
            <person name="Nusbaum C."/>
            <person name="Birren B."/>
        </authorList>
    </citation>
    <scope>NUCLEOTIDE SEQUENCE [LARGE SCALE GENOMIC DNA]</scope>
    <source>
        <strain evidence="13 14">CBS 72588</strain>
    </source>
</reference>
<name>A0A0D2B5H9_9EURO</name>
<dbReference type="PANTHER" id="PTHR45939:SF1">
    <property type="entry name" value="MITOCHONDRIAL THIAMINE PYROPHOSPHATE CARRIER 1-RELATED"/>
    <property type="match status" value="1"/>
</dbReference>
<dbReference type="Proteomes" id="UP000053342">
    <property type="component" value="Unassembled WGS sequence"/>
</dbReference>
<dbReference type="STRING" id="215243.A0A0D2B5H9"/>
<evidence type="ECO:0000256" key="8">
    <source>
        <dbReference type="ARBA" id="ARBA00023128"/>
    </source>
</evidence>
<gene>
    <name evidence="13" type="ORF">PV06_00180</name>
</gene>
<dbReference type="HOGENOM" id="CLU_015166_6_3_1"/>
<dbReference type="GO" id="GO:0005743">
    <property type="term" value="C:mitochondrial inner membrane"/>
    <property type="evidence" value="ECO:0007669"/>
    <property type="project" value="UniProtKB-SubCell"/>
</dbReference>
<feature type="transmembrane region" description="Helical" evidence="12">
    <location>
        <begin position="12"/>
        <end position="33"/>
    </location>
</feature>
<sequence>MSGEGKLAPWESAIAGASGAVLANALVYPLDIVKTRLQVQIKKKNQENHHSAEHHHYESTIDAILKIVEHEGIHGLYSGLAGALAGVASTNFAYFYWYSVVRDLWTKYETTPGQHPGTAVELSLGAVAGALAQVFTIPVAVITTRQQTQPKGHKKGFWETGKDVVHSEDGWSGLWRGLKASLVLCVNPAITYGAYQRLKDIMYPGRARLHPWEAFVLGAMSKSLATLTTQPLIVAKVGLQSRPPPAREGKPFKTFGEVMAYIIEHEGPFALFKGIGPQLLKGLLVQGLLMMTKERVELLFVLLFAYLRAAKTKRAKLAAQLKEQAAPVAETLKSRAMPVAENVLEKAKTAFPATAK</sequence>
<dbReference type="PROSITE" id="PS50920">
    <property type="entry name" value="SOLCAR"/>
    <property type="match status" value="3"/>
</dbReference>
<evidence type="ECO:0000256" key="12">
    <source>
        <dbReference type="SAM" id="Phobius"/>
    </source>
</evidence>
<dbReference type="VEuPathDB" id="FungiDB:PV06_00180"/>
<keyword evidence="7 12" id="KW-1133">Transmembrane helix</keyword>
<evidence type="ECO:0000313" key="14">
    <source>
        <dbReference type="Proteomes" id="UP000053342"/>
    </source>
</evidence>
<dbReference type="GeneID" id="27352254"/>
<accession>A0A0D2B5H9</accession>
<dbReference type="AlphaFoldDB" id="A0A0D2B5H9"/>
<comment type="subcellular location">
    <subcellularLocation>
        <location evidence="1">Mitochondrion inner membrane</location>
        <topology evidence="1">Multi-pass membrane protein</topology>
    </subcellularLocation>
</comment>
<evidence type="ECO:0000256" key="11">
    <source>
        <dbReference type="RuleBase" id="RU000488"/>
    </source>
</evidence>
<evidence type="ECO:0000256" key="4">
    <source>
        <dbReference type="ARBA" id="ARBA00022692"/>
    </source>
</evidence>
<feature type="transmembrane region" description="Helical" evidence="12">
    <location>
        <begin position="122"/>
        <end position="144"/>
    </location>
</feature>
<keyword evidence="4 10" id="KW-0812">Transmembrane</keyword>
<evidence type="ECO:0000256" key="1">
    <source>
        <dbReference type="ARBA" id="ARBA00004448"/>
    </source>
</evidence>
<dbReference type="OrthoDB" id="446044at2759"/>
<proteinExistence type="inferred from homology"/>
<dbReference type="Gene3D" id="1.50.40.10">
    <property type="entry name" value="Mitochondrial carrier domain"/>
    <property type="match status" value="1"/>
</dbReference>
<evidence type="ECO:0000256" key="9">
    <source>
        <dbReference type="ARBA" id="ARBA00023136"/>
    </source>
</evidence>
<protein>
    <submittedName>
        <fullName evidence="13">Uncharacterized protein</fullName>
    </submittedName>
</protein>
<feature type="repeat" description="Solcar" evidence="10">
    <location>
        <begin position="7"/>
        <end position="104"/>
    </location>
</feature>
<keyword evidence="9 10" id="KW-0472">Membrane</keyword>
<feature type="repeat" description="Solcar" evidence="10">
    <location>
        <begin position="116"/>
        <end position="201"/>
    </location>
</feature>
<comment type="similarity">
    <text evidence="2 11">Belongs to the mitochondrial carrier (TC 2.A.29) family.</text>
</comment>
<dbReference type="SUPFAM" id="SSF103506">
    <property type="entry name" value="Mitochondrial carrier"/>
    <property type="match status" value="1"/>
</dbReference>
<keyword evidence="6" id="KW-0999">Mitochondrion inner membrane</keyword>
<evidence type="ECO:0000256" key="10">
    <source>
        <dbReference type="PROSITE-ProRule" id="PRU00282"/>
    </source>
</evidence>
<dbReference type="InterPro" id="IPR023395">
    <property type="entry name" value="MCP_dom_sf"/>
</dbReference>